<comment type="caution">
    <text evidence="3">The sequence shown here is derived from an EMBL/GenBank/DDBJ whole genome shotgun (WGS) entry which is preliminary data.</text>
</comment>
<organism evidence="3 4">
    <name type="scientific">Albugo candida</name>
    <dbReference type="NCBI Taxonomy" id="65357"/>
    <lineage>
        <taxon>Eukaryota</taxon>
        <taxon>Sar</taxon>
        <taxon>Stramenopiles</taxon>
        <taxon>Oomycota</taxon>
        <taxon>Peronosporomycetes</taxon>
        <taxon>Albuginales</taxon>
        <taxon>Albuginaceae</taxon>
        <taxon>Albugo</taxon>
    </lineage>
</organism>
<evidence type="ECO:0000313" key="3">
    <source>
        <dbReference type="EMBL" id="CCI45748.1"/>
    </source>
</evidence>
<keyword evidence="4" id="KW-1185">Reference proteome</keyword>
<reference evidence="3 4" key="1">
    <citation type="submission" date="2012-05" db="EMBL/GenBank/DDBJ databases">
        <title>Recombination and specialization in a pathogen metapopulation.</title>
        <authorList>
            <person name="Gardiner A."/>
            <person name="Kemen E."/>
            <person name="Schultz-Larsen T."/>
            <person name="MacLean D."/>
            <person name="Van Oosterhout C."/>
            <person name="Jones J.D.G."/>
        </authorList>
    </citation>
    <scope>NUCLEOTIDE SEQUENCE [LARGE SCALE GENOMIC DNA]</scope>
    <source>
        <strain evidence="3 4">Ac Nc2</strain>
    </source>
</reference>
<feature type="transmembrane region" description="Helical" evidence="2">
    <location>
        <begin position="28"/>
        <end position="49"/>
    </location>
</feature>
<feature type="region of interest" description="Disordered" evidence="1">
    <location>
        <begin position="197"/>
        <end position="221"/>
    </location>
</feature>
<name>A0A024GG58_9STRA</name>
<dbReference type="EMBL" id="CAIX01000107">
    <property type="protein sequence ID" value="CCI45748.1"/>
    <property type="molecule type" value="Genomic_DNA"/>
</dbReference>
<gene>
    <name evidence="3" type="ORF">BN9_066580</name>
</gene>
<evidence type="ECO:0000256" key="1">
    <source>
        <dbReference type="SAM" id="MobiDB-lite"/>
    </source>
</evidence>
<protein>
    <submittedName>
        <fullName evidence="3">Uncharacterized protein</fullName>
    </submittedName>
</protein>
<dbReference type="InParanoid" id="A0A024GG58"/>
<keyword evidence="2" id="KW-0812">Transmembrane</keyword>
<dbReference type="AlphaFoldDB" id="A0A024GG58"/>
<keyword evidence="2" id="KW-1133">Transmembrane helix</keyword>
<accession>A0A024GG58</accession>
<evidence type="ECO:0000313" key="4">
    <source>
        <dbReference type="Proteomes" id="UP000053237"/>
    </source>
</evidence>
<dbReference type="Proteomes" id="UP000053237">
    <property type="component" value="Unassembled WGS sequence"/>
</dbReference>
<proteinExistence type="predicted"/>
<sequence length="221" mass="24732">MGAYLTIQNDTPNTWRCMLSTDQKALKIGFMVAAGIASFSTATGIWGAYLPTLMGLRQAAGTELVFGGVTVQTFKRIASSVESYGFLLASAGSVTAFTTNLIRLLQEEYIKHDYVEIPVNGSHRWGKMPQLAWRQAACVRSFRLNNSAIRSETLYMRPIFSGSFFTQQRNLDHSIAHWLNKRNPEITDIVARPHADKRLQEDRSQNLKAKPNNDTGTVLFN</sequence>
<keyword evidence="2" id="KW-0472">Membrane</keyword>
<dbReference type="OrthoDB" id="122216at2759"/>
<evidence type="ECO:0000256" key="2">
    <source>
        <dbReference type="SAM" id="Phobius"/>
    </source>
</evidence>
<feature type="compositionally biased region" description="Polar residues" evidence="1">
    <location>
        <begin position="212"/>
        <end position="221"/>
    </location>
</feature>